<feature type="compositionally biased region" description="Basic and acidic residues" evidence="1">
    <location>
        <begin position="134"/>
        <end position="157"/>
    </location>
</feature>
<sequence>EEEEEEEERDEVEDSREDEATNSFTETFSSSLSTSTSTSSSASTFGSSCGAGSRESIVLKAAEPTWKGRRRVDQVPATVPPATPGILSPGMSPERRKLTLTVSPRRRLDATSAKPANRTGGEESSDESMTLISDSEKWAKRGPNESDEHVKLSKRQPEVGLHSAKVKIGTSSQNRASGDRRVDEAKSEHKDRAIFAKNDNRQKRLADEYEEKEEEEEEESEEEEDEDDDKEDESDEENSESDEEDEEYDEYNDNDGSDVYDSEEEVTPQMSVSKRAD</sequence>
<feature type="compositionally biased region" description="Acidic residues" evidence="1">
    <location>
        <begin position="1"/>
        <end position="17"/>
    </location>
</feature>
<accession>A0A3S5BYR2</accession>
<gene>
    <name evidence="2" type="ORF">PXEA_LOCUS18287</name>
</gene>
<dbReference type="AlphaFoldDB" id="A0A3S5BYR2"/>
<organism evidence="2 3">
    <name type="scientific">Protopolystoma xenopodis</name>
    <dbReference type="NCBI Taxonomy" id="117903"/>
    <lineage>
        <taxon>Eukaryota</taxon>
        <taxon>Metazoa</taxon>
        <taxon>Spiralia</taxon>
        <taxon>Lophotrochozoa</taxon>
        <taxon>Platyhelminthes</taxon>
        <taxon>Monogenea</taxon>
        <taxon>Polyopisthocotylea</taxon>
        <taxon>Polystomatidea</taxon>
        <taxon>Polystomatidae</taxon>
        <taxon>Protopolystoma</taxon>
    </lineage>
</organism>
<evidence type="ECO:0000313" key="3">
    <source>
        <dbReference type="Proteomes" id="UP000784294"/>
    </source>
</evidence>
<keyword evidence="3" id="KW-1185">Reference proteome</keyword>
<dbReference type="EMBL" id="CAAALY010070062">
    <property type="protein sequence ID" value="VEL24847.1"/>
    <property type="molecule type" value="Genomic_DNA"/>
</dbReference>
<feature type="compositionally biased region" description="Polar residues" evidence="1">
    <location>
        <begin position="268"/>
        <end position="277"/>
    </location>
</feature>
<name>A0A3S5BYR2_9PLAT</name>
<dbReference type="Proteomes" id="UP000784294">
    <property type="component" value="Unassembled WGS sequence"/>
</dbReference>
<reference evidence="2" key="1">
    <citation type="submission" date="2018-11" db="EMBL/GenBank/DDBJ databases">
        <authorList>
            <consortium name="Pathogen Informatics"/>
        </authorList>
    </citation>
    <scope>NUCLEOTIDE SEQUENCE</scope>
</reference>
<feature type="region of interest" description="Disordered" evidence="1">
    <location>
        <begin position="1"/>
        <end position="277"/>
    </location>
</feature>
<feature type="compositionally biased region" description="Low complexity" evidence="1">
    <location>
        <begin position="21"/>
        <end position="53"/>
    </location>
</feature>
<feature type="compositionally biased region" description="Basic and acidic residues" evidence="1">
    <location>
        <begin position="177"/>
        <end position="207"/>
    </location>
</feature>
<proteinExistence type="predicted"/>
<feature type="compositionally biased region" description="Acidic residues" evidence="1">
    <location>
        <begin position="208"/>
        <end position="266"/>
    </location>
</feature>
<protein>
    <submittedName>
        <fullName evidence="2">Uncharacterized protein</fullName>
    </submittedName>
</protein>
<evidence type="ECO:0000256" key="1">
    <source>
        <dbReference type="SAM" id="MobiDB-lite"/>
    </source>
</evidence>
<comment type="caution">
    <text evidence="2">The sequence shown here is derived from an EMBL/GenBank/DDBJ whole genome shotgun (WGS) entry which is preliminary data.</text>
</comment>
<evidence type="ECO:0000313" key="2">
    <source>
        <dbReference type="EMBL" id="VEL24847.1"/>
    </source>
</evidence>
<feature type="non-terminal residue" evidence="2">
    <location>
        <position position="1"/>
    </location>
</feature>